<evidence type="ECO:0000313" key="3">
    <source>
        <dbReference type="Proteomes" id="UP000886786"/>
    </source>
</evidence>
<dbReference type="AlphaFoldDB" id="A0A9D1CYP5"/>
<feature type="compositionally biased region" description="Basic and acidic residues" evidence="1">
    <location>
        <begin position="63"/>
        <end position="75"/>
    </location>
</feature>
<sequence length="207" mass="23037">MEKNNVVFFKRGLEILKKTSGKIVLAATSVALITSLAACGPSTDQKTAEPEEPTTSQTPSEDTDTRTEEEKEADTKIGQAMEIMKDGFDKLSDSASDAANSEATQEALENSFQEFDDLTGFLFNGEELGGVKFDDLSESGKETVLNFFNSVDSKVDEWIPNYKERFEDWTVRTGAKGLELLNKAKDKILDWTGKVEEEYQNNQSYTK</sequence>
<name>A0A9D1CYP5_9FIRM</name>
<proteinExistence type="predicted"/>
<evidence type="ECO:0000313" key="2">
    <source>
        <dbReference type="EMBL" id="HIQ91263.1"/>
    </source>
</evidence>
<dbReference type="Proteomes" id="UP000886786">
    <property type="component" value="Unassembled WGS sequence"/>
</dbReference>
<comment type="caution">
    <text evidence="2">The sequence shown here is derived from an EMBL/GenBank/DDBJ whole genome shotgun (WGS) entry which is preliminary data.</text>
</comment>
<accession>A0A9D1CYP5</accession>
<evidence type="ECO:0000256" key="1">
    <source>
        <dbReference type="SAM" id="MobiDB-lite"/>
    </source>
</evidence>
<reference evidence="2" key="1">
    <citation type="submission" date="2020-10" db="EMBL/GenBank/DDBJ databases">
        <authorList>
            <person name="Gilroy R."/>
        </authorList>
    </citation>
    <scope>NUCLEOTIDE SEQUENCE</scope>
    <source>
        <strain evidence="2">CHK147-3167</strain>
    </source>
</reference>
<organism evidence="2 3">
    <name type="scientific">Candidatus Coprosoma intestinipullorum</name>
    <dbReference type="NCBI Taxonomy" id="2840752"/>
    <lineage>
        <taxon>Bacteria</taxon>
        <taxon>Bacillati</taxon>
        <taxon>Bacillota</taxon>
        <taxon>Bacillota incertae sedis</taxon>
        <taxon>Candidatus Coprosoma</taxon>
    </lineage>
</organism>
<reference evidence="2" key="2">
    <citation type="journal article" date="2021" name="PeerJ">
        <title>Extensive microbial diversity within the chicken gut microbiome revealed by metagenomics and culture.</title>
        <authorList>
            <person name="Gilroy R."/>
            <person name="Ravi A."/>
            <person name="Getino M."/>
            <person name="Pursley I."/>
            <person name="Horton D.L."/>
            <person name="Alikhan N.F."/>
            <person name="Baker D."/>
            <person name="Gharbi K."/>
            <person name="Hall N."/>
            <person name="Watson M."/>
            <person name="Adriaenssens E.M."/>
            <person name="Foster-Nyarko E."/>
            <person name="Jarju S."/>
            <person name="Secka A."/>
            <person name="Antonio M."/>
            <person name="Oren A."/>
            <person name="Chaudhuri R.R."/>
            <person name="La Ragione R."/>
            <person name="Hildebrand F."/>
            <person name="Pallen M.J."/>
        </authorList>
    </citation>
    <scope>NUCLEOTIDE SEQUENCE</scope>
    <source>
        <strain evidence="2">CHK147-3167</strain>
    </source>
</reference>
<feature type="region of interest" description="Disordered" evidence="1">
    <location>
        <begin position="40"/>
        <end position="79"/>
    </location>
</feature>
<gene>
    <name evidence="2" type="ORF">IAB27_06565</name>
</gene>
<protein>
    <submittedName>
        <fullName evidence="2">Uncharacterized protein</fullName>
    </submittedName>
</protein>
<dbReference type="EMBL" id="DVFV01000111">
    <property type="protein sequence ID" value="HIQ91263.1"/>
    <property type="molecule type" value="Genomic_DNA"/>
</dbReference>